<dbReference type="PANTHER" id="PTHR18901">
    <property type="entry name" value="2-DEOXYGLUCOSE-6-PHOSPHATE PHOSPHATASE 2"/>
    <property type="match status" value="1"/>
</dbReference>
<comment type="caution">
    <text evidence="1">The sequence shown here is derived from an EMBL/GenBank/DDBJ whole genome shotgun (WGS) entry which is preliminary data.</text>
</comment>
<reference evidence="1" key="1">
    <citation type="submission" date="2020-11" db="EMBL/GenBank/DDBJ databases">
        <authorList>
            <person name="Konstantinou D."/>
            <person name="Gkelis S."/>
            <person name="Popin R."/>
            <person name="Fewer D."/>
            <person name="Sivonen K."/>
        </authorList>
    </citation>
    <scope>NUCLEOTIDE SEQUENCE</scope>
    <source>
        <strain evidence="1">TAU-MAC 1115</strain>
    </source>
</reference>
<dbReference type="Gene3D" id="1.10.150.240">
    <property type="entry name" value="Putative phosphatase, domain 2"/>
    <property type="match status" value="1"/>
</dbReference>
<dbReference type="EMBL" id="JADOES010000051">
    <property type="protein sequence ID" value="MBT9317584.1"/>
    <property type="molecule type" value="Genomic_DNA"/>
</dbReference>
<evidence type="ECO:0000313" key="1">
    <source>
        <dbReference type="EMBL" id="MBT9317584.1"/>
    </source>
</evidence>
<dbReference type="InterPro" id="IPR006439">
    <property type="entry name" value="HAD-SF_hydro_IA"/>
</dbReference>
<dbReference type="SFLD" id="SFLDS00003">
    <property type="entry name" value="Haloacid_Dehalogenase"/>
    <property type="match status" value="1"/>
</dbReference>
<dbReference type="CDD" id="cd07505">
    <property type="entry name" value="HAD_BPGM-like"/>
    <property type="match status" value="1"/>
</dbReference>
<dbReference type="InterPro" id="IPR041492">
    <property type="entry name" value="HAD_2"/>
</dbReference>
<accession>A0A947DJ87</accession>
<dbReference type="Proteomes" id="UP000717364">
    <property type="component" value="Unassembled WGS sequence"/>
</dbReference>
<sequence>MESDTFSRPGAIIFDMDGLMLNSEVIFREAWHLTLVELGYGAFLDTDAYLQLVGCSNDLAEKLLLKWLGGDFPLERFRDGWTTRWDALVAQGIPTQPGLWPLLDWLDEIGLPKAVGTSSNDHEAQISLKSTGLWPRFDAIVTVDQAGAGKPAPDIFLTAAHALNITPSNCLVLEDSNAGVQAAIAAGMKAIMVPNLQTPTDYAQQHALKIVSSLRDVLIHLQAIWQT</sequence>
<dbReference type="SFLD" id="SFLDG01129">
    <property type="entry name" value="C1.5:_HAD__Beta-PGM__Phosphata"/>
    <property type="match status" value="1"/>
</dbReference>
<dbReference type="SUPFAM" id="SSF56784">
    <property type="entry name" value="HAD-like"/>
    <property type="match status" value="1"/>
</dbReference>
<proteinExistence type="predicted"/>
<dbReference type="InterPro" id="IPR036412">
    <property type="entry name" value="HAD-like_sf"/>
</dbReference>
<dbReference type="PANTHER" id="PTHR18901:SF38">
    <property type="entry name" value="PSEUDOURIDINE-5'-PHOSPHATASE"/>
    <property type="match status" value="1"/>
</dbReference>
<name>A0A947DJ87_9CYAN</name>
<protein>
    <submittedName>
        <fullName evidence="1">HAD family phosphatase</fullName>
    </submittedName>
</protein>
<dbReference type="Gene3D" id="3.40.50.1000">
    <property type="entry name" value="HAD superfamily/HAD-like"/>
    <property type="match status" value="1"/>
</dbReference>
<dbReference type="NCBIfam" id="TIGR01509">
    <property type="entry name" value="HAD-SF-IA-v3"/>
    <property type="match status" value="1"/>
</dbReference>
<dbReference type="Pfam" id="PF13419">
    <property type="entry name" value="HAD_2"/>
    <property type="match status" value="1"/>
</dbReference>
<organism evidence="1 2">
    <name type="scientific">Leptothoe spongobia TAU-MAC 1115</name>
    <dbReference type="NCBI Taxonomy" id="1967444"/>
    <lineage>
        <taxon>Bacteria</taxon>
        <taxon>Bacillati</taxon>
        <taxon>Cyanobacteriota</taxon>
        <taxon>Cyanophyceae</taxon>
        <taxon>Nodosilineales</taxon>
        <taxon>Cymatolegaceae</taxon>
        <taxon>Leptothoe</taxon>
        <taxon>Leptothoe spongobia</taxon>
    </lineage>
</organism>
<dbReference type="InterPro" id="IPR023198">
    <property type="entry name" value="PGP-like_dom2"/>
</dbReference>
<keyword evidence="2" id="KW-1185">Reference proteome</keyword>
<evidence type="ECO:0000313" key="2">
    <source>
        <dbReference type="Proteomes" id="UP000717364"/>
    </source>
</evidence>
<dbReference type="AlphaFoldDB" id="A0A947DJ87"/>
<dbReference type="RefSeq" id="WP_215610647.1">
    <property type="nucleotide sequence ID" value="NZ_JADOES010000051.1"/>
</dbReference>
<gene>
    <name evidence="1" type="ORF">IXB50_19350</name>
</gene>
<reference evidence="1" key="2">
    <citation type="journal article" date="2021" name="Mar. Drugs">
        <title>Genome Reduction and Secondary Metabolism of the Marine Sponge-Associated Cyanobacterium Leptothoe.</title>
        <authorList>
            <person name="Konstantinou D."/>
            <person name="Popin R.V."/>
            <person name="Fewer D.P."/>
            <person name="Sivonen K."/>
            <person name="Gkelis S."/>
        </authorList>
    </citation>
    <scope>NUCLEOTIDE SEQUENCE</scope>
    <source>
        <strain evidence="1">TAU-MAC 1115</strain>
    </source>
</reference>
<dbReference type="InterPro" id="IPR023214">
    <property type="entry name" value="HAD_sf"/>
</dbReference>